<keyword evidence="2" id="KW-0004">4Fe-4S</keyword>
<dbReference type="PROSITE" id="PS01278">
    <property type="entry name" value="MTTASE_RADICAL"/>
    <property type="match status" value="1"/>
</dbReference>
<dbReference type="InterPro" id="IPR023404">
    <property type="entry name" value="rSAM_horseshoe"/>
</dbReference>
<dbReference type="InterPro" id="IPR058240">
    <property type="entry name" value="rSAM_sf"/>
</dbReference>
<dbReference type="InterPro" id="IPR038135">
    <property type="entry name" value="Methylthiotransferase_N_sf"/>
</dbReference>
<keyword evidence="11" id="KW-1185">Reference proteome</keyword>
<evidence type="ECO:0000313" key="11">
    <source>
        <dbReference type="Proteomes" id="UP000295023"/>
    </source>
</evidence>
<dbReference type="RefSeq" id="WP_132292360.1">
    <property type="nucleotide sequence ID" value="NZ_SKBM01000018.1"/>
</dbReference>
<evidence type="ECO:0000256" key="7">
    <source>
        <dbReference type="ARBA" id="ARBA00023014"/>
    </source>
</evidence>
<evidence type="ECO:0000259" key="9">
    <source>
        <dbReference type="PROSITE" id="PS51918"/>
    </source>
</evidence>
<dbReference type="NCBIfam" id="TIGR01579">
    <property type="entry name" value="MiaB-like-C"/>
    <property type="match status" value="1"/>
</dbReference>
<dbReference type="InterPro" id="IPR005839">
    <property type="entry name" value="Methylthiotransferase"/>
</dbReference>
<dbReference type="SFLD" id="SFLDG01082">
    <property type="entry name" value="B12-binding_domain_containing"/>
    <property type="match status" value="1"/>
</dbReference>
<evidence type="ECO:0000256" key="1">
    <source>
        <dbReference type="ARBA" id="ARBA00001966"/>
    </source>
</evidence>
<dbReference type="InterPro" id="IPR006467">
    <property type="entry name" value="MiaB-like_bact"/>
</dbReference>
<dbReference type="PROSITE" id="PS51918">
    <property type="entry name" value="RADICAL_SAM"/>
    <property type="match status" value="1"/>
</dbReference>
<sequence length="445" mass="48157">MTAPEDGEAGAPDVTRAPGGIEVLTFGCRLNTYESEAMRDLAAKAGHGPTIVVNTCAVTAEAERQARQAIRKAARDNPEARIVVTGCAAQIAPERWAGLPGVARVIGNADKLKPETWALDAPPAPVTDIMAATETAAHLVTEFAGRARAFVQVQQGCDHRCTFCVIPYGRGPSRSVPIGAIVEQVRILVAHGYREVVLTGVDITSYGPDLPGQPTLGQMARRLLALVPELPRLRLSSLDPVEVDDDLWRLIEAEPRLLPHLHLSLQHGADLILKRMKRRHLRADAVAFARRARALRPDMAFGADLIAGFPTETEDQFRQTLDLVAEMELSFLHVFPYSERPGTPAARMPQLPMPLRKARAARLREAGAQAAARFYAGRLGREEEVLFERDDRGHTAHFAPLRLIGGTAAPGELRRVRVTGTAPDGLLADFASRAETAAAARAEAA</sequence>
<dbReference type="Pfam" id="PF00919">
    <property type="entry name" value="UPF0004"/>
    <property type="match status" value="1"/>
</dbReference>
<comment type="caution">
    <text evidence="10">The sequence shown here is derived from an EMBL/GenBank/DDBJ whole genome shotgun (WGS) entry which is preliminary data.</text>
</comment>
<dbReference type="CDD" id="cd01335">
    <property type="entry name" value="Radical_SAM"/>
    <property type="match status" value="1"/>
</dbReference>
<dbReference type="Pfam" id="PF04055">
    <property type="entry name" value="Radical_SAM"/>
    <property type="match status" value="1"/>
</dbReference>
<evidence type="ECO:0000256" key="2">
    <source>
        <dbReference type="ARBA" id="ARBA00022485"/>
    </source>
</evidence>
<keyword evidence="7" id="KW-0411">Iron-sulfur</keyword>
<gene>
    <name evidence="10" type="primary">mtaB</name>
    <name evidence="10" type="ORF">EXY23_17695</name>
</gene>
<dbReference type="SMART" id="SM00729">
    <property type="entry name" value="Elp3"/>
    <property type="match status" value="1"/>
</dbReference>
<comment type="cofactor">
    <cofactor evidence="1">
        <name>[4Fe-4S] cluster</name>
        <dbReference type="ChEBI" id="CHEBI:49883"/>
    </cofactor>
</comment>
<dbReference type="InterPro" id="IPR013848">
    <property type="entry name" value="Methylthiotransferase_N"/>
</dbReference>
<evidence type="ECO:0000256" key="4">
    <source>
        <dbReference type="ARBA" id="ARBA00022691"/>
    </source>
</evidence>
<dbReference type="InterPro" id="IPR007197">
    <property type="entry name" value="rSAM"/>
</dbReference>
<feature type="domain" description="MTTase N-terminal" evidence="8">
    <location>
        <begin position="19"/>
        <end position="122"/>
    </location>
</feature>
<evidence type="ECO:0000259" key="8">
    <source>
        <dbReference type="PROSITE" id="PS51449"/>
    </source>
</evidence>
<keyword evidence="5" id="KW-0479">Metal-binding</keyword>
<evidence type="ECO:0000313" key="10">
    <source>
        <dbReference type="EMBL" id="TCZ57797.1"/>
    </source>
</evidence>
<dbReference type="Gene3D" id="3.80.30.20">
    <property type="entry name" value="tm_1862 like domain"/>
    <property type="match status" value="1"/>
</dbReference>
<reference evidence="10 11" key="1">
    <citation type="submission" date="2019-03" db="EMBL/GenBank/DDBJ databases">
        <title>Paracraurococcus aquatilis NE82 genome sequence.</title>
        <authorList>
            <person name="Zhao Y."/>
            <person name="Du Z."/>
        </authorList>
    </citation>
    <scope>NUCLEOTIDE SEQUENCE [LARGE SCALE GENOMIC DNA]</scope>
    <source>
        <strain evidence="10 11">NE82</strain>
    </source>
</reference>
<dbReference type="PANTHER" id="PTHR11918:SF45">
    <property type="entry name" value="THREONYLCARBAMOYLADENOSINE TRNA METHYLTHIOTRANSFERASE"/>
    <property type="match status" value="1"/>
</dbReference>
<dbReference type="GO" id="GO:0051539">
    <property type="term" value="F:4 iron, 4 sulfur cluster binding"/>
    <property type="evidence" value="ECO:0007669"/>
    <property type="project" value="UniProtKB-KW"/>
</dbReference>
<dbReference type="Proteomes" id="UP000295023">
    <property type="component" value="Unassembled WGS sequence"/>
</dbReference>
<keyword evidence="3 10" id="KW-0808">Transferase</keyword>
<accession>A0A4R4DBD9</accession>
<dbReference type="NCBIfam" id="TIGR00089">
    <property type="entry name" value="MiaB/RimO family radical SAM methylthiotransferase"/>
    <property type="match status" value="1"/>
</dbReference>
<dbReference type="AlphaFoldDB" id="A0A4R4DBD9"/>
<dbReference type="SUPFAM" id="SSF102114">
    <property type="entry name" value="Radical SAM enzymes"/>
    <property type="match status" value="1"/>
</dbReference>
<name>A0A4R4DBD9_9PROT</name>
<keyword evidence="4" id="KW-0949">S-adenosyl-L-methionine</keyword>
<evidence type="ECO:0000256" key="3">
    <source>
        <dbReference type="ARBA" id="ARBA00022679"/>
    </source>
</evidence>
<organism evidence="10 11">
    <name type="scientific">Roseicella aquatilis</name>
    <dbReference type="NCBI Taxonomy" id="2527868"/>
    <lineage>
        <taxon>Bacteria</taxon>
        <taxon>Pseudomonadati</taxon>
        <taxon>Pseudomonadota</taxon>
        <taxon>Alphaproteobacteria</taxon>
        <taxon>Acetobacterales</taxon>
        <taxon>Roseomonadaceae</taxon>
        <taxon>Roseicella</taxon>
    </lineage>
</organism>
<protein>
    <submittedName>
        <fullName evidence="10">tRNA (N(6)-L-threonylcarbamoyladenosine(37)-C(2))-methylthiotransferase MtaB</fullName>
    </submittedName>
</protein>
<dbReference type="PROSITE" id="PS51449">
    <property type="entry name" value="MTTASE_N"/>
    <property type="match status" value="1"/>
</dbReference>
<dbReference type="OrthoDB" id="9805215at2"/>
<dbReference type="SFLD" id="SFLDS00029">
    <property type="entry name" value="Radical_SAM"/>
    <property type="match status" value="1"/>
</dbReference>
<dbReference type="GO" id="GO:0035598">
    <property type="term" value="F:tRNA (N(6)-L-threonylcarbamoyladenosine(37)-C(2))-methylthiotransferase activity"/>
    <property type="evidence" value="ECO:0007669"/>
    <property type="project" value="TreeGrafter"/>
</dbReference>
<proteinExistence type="predicted"/>
<dbReference type="PANTHER" id="PTHR11918">
    <property type="entry name" value="RADICAL SAM PROTEINS"/>
    <property type="match status" value="1"/>
</dbReference>
<evidence type="ECO:0000256" key="6">
    <source>
        <dbReference type="ARBA" id="ARBA00023004"/>
    </source>
</evidence>
<dbReference type="Gene3D" id="3.40.50.12160">
    <property type="entry name" value="Methylthiotransferase, N-terminal domain"/>
    <property type="match status" value="1"/>
</dbReference>
<dbReference type="InterPro" id="IPR020612">
    <property type="entry name" value="Methylthiotransferase_CS"/>
</dbReference>
<evidence type="ECO:0000256" key="5">
    <source>
        <dbReference type="ARBA" id="ARBA00022723"/>
    </source>
</evidence>
<dbReference type="GO" id="GO:0046872">
    <property type="term" value="F:metal ion binding"/>
    <property type="evidence" value="ECO:0007669"/>
    <property type="project" value="UniProtKB-KW"/>
</dbReference>
<keyword evidence="6" id="KW-0408">Iron</keyword>
<feature type="domain" description="Radical SAM core" evidence="9">
    <location>
        <begin position="143"/>
        <end position="373"/>
    </location>
</feature>
<dbReference type="EMBL" id="SKBM01000018">
    <property type="protein sequence ID" value="TCZ57797.1"/>
    <property type="molecule type" value="Genomic_DNA"/>
</dbReference>
<dbReference type="InterPro" id="IPR006638">
    <property type="entry name" value="Elp3/MiaA/NifB-like_rSAM"/>
</dbReference>